<name>A0A2C6BF79_FUSNP</name>
<dbReference type="RefSeq" id="WP_099003339.1">
    <property type="nucleotide sequence ID" value="NZ_CP077158.1"/>
</dbReference>
<dbReference type="SUPFAM" id="SSF48452">
    <property type="entry name" value="TPR-like"/>
    <property type="match status" value="1"/>
</dbReference>
<dbReference type="InterPro" id="IPR025117">
    <property type="entry name" value="DUF4037"/>
</dbReference>
<gene>
    <name evidence="5" type="ORF">CA836_12305</name>
</gene>
<sequence>MYLDELNKQREKYQTEGNLLKEIEILREISIKAEEKYGSESDEYIKALNELGGTLKYVGYYDEAESNLKKSLEIIKKKYGDNNLAYATSLLNLTEVYRFAQKFNLLEENYKKIVKIYQDNLADNSFSYAGLCNNFGLYYQNIGDMKSAYDLHLKSLDILKNYDSEEYLLEYAVTLSNLFNPCYQLGMKERAVEYLYKAIEIFEKNVGTEHPLYSASLNNMAIYYYSERELNKAIEFFERAAEISKKTMGVDSDNYKNILSNIDFIKEELGKNLDSSTSQSIQNNEKNEVIETSKKEDLKNIKGLELSKRYFYDIVLPEFEKNLKDILPLCAFGLVGEGSECYGYDDKLSQDHDFGPSVCIWLRKDDYLKYKNKINEVLKILPKTYLGFQELKESEWGYNRRGLLNIEDFYFKFIGSANPPQTINDWQKIPETALATVTNGEVFLDNLGEFTKIRKQLLNYYPKVIRQNKIATRLMNISQHGQYNYVRCLRRNDLVSANQCLYLFVDEVIHLVFLLNRRYKIFYKWSNRALLDLKILGNEIHKLLQDMVFAQNKIPYVRKICKVLADELRNQKLTDCESEFLGDLGVDIQKNIDDEFFKEYSPWLD</sequence>
<feature type="domain" description="DUF4037" evidence="4">
    <location>
        <begin position="426"/>
        <end position="525"/>
    </location>
</feature>
<dbReference type="PANTHER" id="PTHR45641">
    <property type="entry name" value="TETRATRICOPEPTIDE REPEAT PROTEIN (AFU_ORTHOLOGUE AFUA_6G03870)"/>
    <property type="match status" value="1"/>
</dbReference>
<dbReference type="InterPro" id="IPR011990">
    <property type="entry name" value="TPR-like_helical_dom_sf"/>
</dbReference>
<dbReference type="Gene3D" id="1.25.40.10">
    <property type="entry name" value="Tetratricopeptide repeat domain"/>
    <property type="match status" value="2"/>
</dbReference>
<keyword evidence="2 3" id="KW-0802">TPR repeat</keyword>
<evidence type="ECO:0000313" key="6">
    <source>
        <dbReference type="Proteomes" id="UP000223525"/>
    </source>
</evidence>
<comment type="caution">
    <text evidence="5">The sequence shown here is derived from an EMBL/GenBank/DDBJ whole genome shotgun (WGS) entry which is preliminary data.</text>
</comment>
<dbReference type="Pfam" id="PF13424">
    <property type="entry name" value="TPR_12"/>
    <property type="match status" value="2"/>
</dbReference>
<dbReference type="InterPro" id="IPR019734">
    <property type="entry name" value="TPR_rpt"/>
</dbReference>
<evidence type="ECO:0000256" key="2">
    <source>
        <dbReference type="ARBA" id="ARBA00022803"/>
    </source>
</evidence>
<evidence type="ECO:0000259" key="4">
    <source>
        <dbReference type="Pfam" id="PF13228"/>
    </source>
</evidence>
<evidence type="ECO:0000313" key="5">
    <source>
        <dbReference type="EMBL" id="PHI03217.1"/>
    </source>
</evidence>
<dbReference type="EMBL" id="NIRK01000001">
    <property type="protein sequence ID" value="PHI03217.1"/>
    <property type="molecule type" value="Genomic_DNA"/>
</dbReference>
<dbReference type="PANTHER" id="PTHR45641:SF19">
    <property type="entry name" value="NEPHROCYSTIN-3"/>
    <property type="match status" value="1"/>
</dbReference>
<dbReference type="AlphaFoldDB" id="A0A2C6BF79"/>
<keyword evidence="1" id="KW-0677">Repeat</keyword>
<dbReference type="SMART" id="SM00028">
    <property type="entry name" value="TPR"/>
    <property type="match status" value="5"/>
</dbReference>
<dbReference type="PROSITE" id="PS50005">
    <property type="entry name" value="TPR"/>
    <property type="match status" value="1"/>
</dbReference>
<dbReference type="Proteomes" id="UP000223525">
    <property type="component" value="Unassembled WGS sequence"/>
</dbReference>
<organism evidence="5 6">
    <name type="scientific">Fusobacterium nucleatum subsp. polymorphum</name>
    <name type="common">Fusobacterium polymorphum</name>
    <dbReference type="NCBI Taxonomy" id="76857"/>
    <lineage>
        <taxon>Bacteria</taxon>
        <taxon>Fusobacteriati</taxon>
        <taxon>Fusobacteriota</taxon>
        <taxon>Fusobacteriia</taxon>
        <taxon>Fusobacteriales</taxon>
        <taxon>Fusobacteriaceae</taxon>
        <taxon>Fusobacterium</taxon>
    </lineage>
</organism>
<reference evidence="5 6" key="1">
    <citation type="submission" date="2017-06" db="EMBL/GenBank/DDBJ databases">
        <title>Draft genome sequence of Fusobacterium nucleatum subsp. polymorphum KCOM 1248 (=ChDC F113).</title>
        <authorList>
            <person name="Kook J.-K."/>
            <person name="Park S.-N."/>
            <person name="Lim Y.K."/>
            <person name="Roh H."/>
        </authorList>
    </citation>
    <scope>NUCLEOTIDE SEQUENCE [LARGE SCALE GENOMIC DNA]</scope>
    <source>
        <strain evidence="6">KCOM 1248 (ChDC F113)</strain>
    </source>
</reference>
<accession>A0A2C6BF79</accession>
<evidence type="ECO:0000256" key="1">
    <source>
        <dbReference type="ARBA" id="ARBA00022737"/>
    </source>
</evidence>
<protein>
    <recommendedName>
        <fullName evidence="4">DUF4037 domain-containing protein</fullName>
    </recommendedName>
</protein>
<proteinExistence type="predicted"/>
<evidence type="ECO:0000256" key="3">
    <source>
        <dbReference type="PROSITE-ProRule" id="PRU00339"/>
    </source>
</evidence>
<dbReference type="Pfam" id="PF13228">
    <property type="entry name" value="DUF4037"/>
    <property type="match status" value="1"/>
</dbReference>
<feature type="repeat" description="TPR" evidence="3">
    <location>
        <begin position="214"/>
        <end position="247"/>
    </location>
</feature>